<organism evidence="1 2">
    <name type="scientific">Aeromicrobium chenweiae</name>
    <dbReference type="NCBI Taxonomy" id="2079793"/>
    <lineage>
        <taxon>Bacteria</taxon>
        <taxon>Bacillati</taxon>
        <taxon>Actinomycetota</taxon>
        <taxon>Actinomycetes</taxon>
        <taxon>Propionibacteriales</taxon>
        <taxon>Nocardioidaceae</taxon>
        <taxon>Aeromicrobium</taxon>
    </lineage>
</organism>
<dbReference type="Proteomes" id="UP000244384">
    <property type="component" value="Chromosome"/>
</dbReference>
<sequence>MRRAQAREIATDLPSDVIEVVEASEPEAREGWTTVQVKAAALNQHDLWSIKGVGVTAEHFPLGIASDIAGVTPDGREVVVHSLVADPSRGGGTELLDPRRRMLAEATTGGAADAVLVPDRNLVDKPAGLSFEEAACLPTAWLTAYQMLFVKAEAKPGDTVLIQGAGGGVSTAAITLASRAGLRVWVTGRDEQRLAAAQKIGATAVFAAGERLPARADIVLETVGAATWDHSTKSVRPGGTIVVAGATTGAKVSLDLMKVFLNHVRILGSSMGTVEQLSSLVAFCVAADIHPAIDSIHSLDDAQAAVARLESGEAVGKVIIRP</sequence>
<dbReference type="InterPro" id="IPR011032">
    <property type="entry name" value="GroES-like_sf"/>
</dbReference>
<dbReference type="PANTHER" id="PTHR45033:SF3">
    <property type="entry name" value="DEHYDROGENASE, PUTATIVE (AFU_ORTHOLOGUE AFUA_2G13270)-RELATED"/>
    <property type="match status" value="1"/>
</dbReference>
<evidence type="ECO:0000313" key="2">
    <source>
        <dbReference type="Proteomes" id="UP000244384"/>
    </source>
</evidence>
<evidence type="ECO:0000313" key="1">
    <source>
        <dbReference type="EMBL" id="AWB91253.1"/>
    </source>
</evidence>
<proteinExistence type="predicted"/>
<dbReference type="KEGG" id="aez:C3E78_02905"/>
<dbReference type="OrthoDB" id="9787435at2"/>
<gene>
    <name evidence="1" type="ORF">C3E78_02905</name>
</gene>
<dbReference type="EMBL" id="CP026952">
    <property type="protein sequence ID" value="AWB91253.1"/>
    <property type="molecule type" value="Genomic_DNA"/>
</dbReference>
<dbReference type="SUPFAM" id="SSF51735">
    <property type="entry name" value="NAD(P)-binding Rossmann-fold domains"/>
    <property type="match status" value="1"/>
</dbReference>
<dbReference type="InterPro" id="IPR020843">
    <property type="entry name" value="ER"/>
</dbReference>
<dbReference type="SMART" id="SM00829">
    <property type="entry name" value="PKS_ER"/>
    <property type="match status" value="1"/>
</dbReference>
<protein>
    <submittedName>
        <fullName evidence="1">Zn-dependent oxidoreductase</fullName>
    </submittedName>
</protein>
<dbReference type="InterPro" id="IPR052711">
    <property type="entry name" value="Zinc_ADH-like"/>
</dbReference>
<dbReference type="AlphaFoldDB" id="A0A2S0WIV0"/>
<dbReference type="PANTHER" id="PTHR45033">
    <property type="match status" value="1"/>
</dbReference>
<reference evidence="2" key="1">
    <citation type="submission" date="2018-01" db="EMBL/GenBank/DDBJ databases">
        <authorList>
            <person name="Li J."/>
        </authorList>
    </citation>
    <scope>NUCLEOTIDE SEQUENCE [LARGE SCALE GENOMIC DNA]</scope>
    <source>
        <strain evidence="2">592</strain>
    </source>
</reference>
<dbReference type="RefSeq" id="WP_108576899.1">
    <property type="nucleotide sequence ID" value="NZ_CP026952.1"/>
</dbReference>
<dbReference type="Gene3D" id="3.90.180.10">
    <property type="entry name" value="Medium-chain alcohol dehydrogenases, catalytic domain"/>
    <property type="match status" value="1"/>
</dbReference>
<dbReference type="Gene3D" id="3.40.50.720">
    <property type="entry name" value="NAD(P)-binding Rossmann-like Domain"/>
    <property type="match status" value="1"/>
</dbReference>
<dbReference type="InterPro" id="IPR013149">
    <property type="entry name" value="ADH-like_C"/>
</dbReference>
<dbReference type="InterPro" id="IPR036291">
    <property type="entry name" value="NAD(P)-bd_dom_sf"/>
</dbReference>
<dbReference type="Pfam" id="PF00107">
    <property type="entry name" value="ADH_zinc_N"/>
    <property type="match status" value="1"/>
</dbReference>
<name>A0A2S0WIV0_9ACTN</name>
<keyword evidence="2" id="KW-1185">Reference proteome</keyword>
<accession>A0A2S0WIV0</accession>
<accession>A0A5F2EQ93</accession>
<dbReference type="GO" id="GO:0016491">
    <property type="term" value="F:oxidoreductase activity"/>
    <property type="evidence" value="ECO:0007669"/>
    <property type="project" value="InterPro"/>
</dbReference>
<dbReference type="SUPFAM" id="SSF50129">
    <property type="entry name" value="GroES-like"/>
    <property type="match status" value="1"/>
</dbReference>